<dbReference type="OrthoDB" id="2094269at2759"/>
<protein>
    <submittedName>
        <fullName evidence="3">EF-hand calcium-binding domain protein</fullName>
    </submittedName>
</protein>
<accession>A0A5M3Z088</accession>
<feature type="domain" description="Serine hydrolase" evidence="2">
    <location>
        <begin position="1"/>
        <end position="254"/>
    </location>
</feature>
<dbReference type="GO" id="GO:0005737">
    <property type="term" value="C:cytoplasm"/>
    <property type="evidence" value="ECO:0007669"/>
    <property type="project" value="TreeGrafter"/>
</dbReference>
<evidence type="ECO:0000256" key="1">
    <source>
        <dbReference type="ARBA" id="ARBA00022801"/>
    </source>
</evidence>
<evidence type="ECO:0000313" key="4">
    <source>
        <dbReference type="Proteomes" id="UP000452235"/>
    </source>
</evidence>
<reference evidence="3 4" key="1">
    <citation type="submission" date="2020-01" db="EMBL/GenBank/DDBJ databases">
        <title>Aspergillus terreus IFO 6365 whole genome shotgun sequence.</title>
        <authorList>
            <person name="Kanamasa S."/>
            <person name="Takahashi H."/>
        </authorList>
    </citation>
    <scope>NUCLEOTIDE SEQUENCE [LARGE SCALE GENOMIC DNA]</scope>
    <source>
        <strain evidence="3 4">IFO 6365</strain>
    </source>
</reference>
<dbReference type="GO" id="GO:0016787">
    <property type="term" value="F:hydrolase activity"/>
    <property type="evidence" value="ECO:0007669"/>
    <property type="project" value="UniProtKB-KW"/>
</dbReference>
<dbReference type="VEuPathDB" id="FungiDB:ATEG_08161"/>
<dbReference type="PANTHER" id="PTHR48070:SF7">
    <property type="entry name" value="SERINE HYDROLASE FSH DOMAIN-CONTAINING PROTEIN-RELATED"/>
    <property type="match status" value="1"/>
</dbReference>
<dbReference type="PANTHER" id="PTHR48070">
    <property type="entry name" value="ESTERASE OVCA2"/>
    <property type="match status" value="1"/>
</dbReference>
<dbReference type="GO" id="GO:0005634">
    <property type="term" value="C:nucleus"/>
    <property type="evidence" value="ECO:0007669"/>
    <property type="project" value="TreeGrafter"/>
</dbReference>
<keyword evidence="1" id="KW-0378">Hydrolase</keyword>
<evidence type="ECO:0000313" key="3">
    <source>
        <dbReference type="EMBL" id="GFF12052.1"/>
    </source>
</evidence>
<name>A0A5M3Z088_ASPTE</name>
<dbReference type="InterPro" id="IPR050593">
    <property type="entry name" value="LovG"/>
</dbReference>
<organism evidence="3 4">
    <name type="scientific">Aspergillus terreus</name>
    <dbReference type="NCBI Taxonomy" id="33178"/>
    <lineage>
        <taxon>Eukaryota</taxon>
        <taxon>Fungi</taxon>
        <taxon>Dikarya</taxon>
        <taxon>Ascomycota</taxon>
        <taxon>Pezizomycotina</taxon>
        <taxon>Eurotiomycetes</taxon>
        <taxon>Eurotiomycetidae</taxon>
        <taxon>Eurotiales</taxon>
        <taxon>Aspergillaceae</taxon>
        <taxon>Aspergillus</taxon>
        <taxon>Aspergillus subgen. Circumdati</taxon>
    </lineage>
</organism>
<comment type="caution">
    <text evidence="3">The sequence shown here is derived from an EMBL/GenBank/DDBJ whole genome shotgun (WGS) entry which is preliminary data.</text>
</comment>
<evidence type="ECO:0000259" key="2">
    <source>
        <dbReference type="Pfam" id="PF03959"/>
    </source>
</evidence>
<dbReference type="Pfam" id="PF03959">
    <property type="entry name" value="FSH1"/>
    <property type="match status" value="1"/>
</dbReference>
<proteinExistence type="predicted"/>
<dbReference type="InterPro" id="IPR005645">
    <property type="entry name" value="FSH-like_dom"/>
</dbReference>
<dbReference type="Proteomes" id="UP000452235">
    <property type="component" value="Unassembled WGS sequence"/>
</dbReference>
<dbReference type="GO" id="GO:0019748">
    <property type="term" value="P:secondary metabolic process"/>
    <property type="evidence" value="ECO:0007669"/>
    <property type="project" value="TreeGrafter"/>
</dbReference>
<keyword evidence="4" id="KW-1185">Reference proteome</keyword>
<gene>
    <name evidence="3" type="ORF">ATEIFO6365_0001027500</name>
</gene>
<dbReference type="InterPro" id="IPR029058">
    <property type="entry name" value="AB_hydrolase_fold"/>
</dbReference>
<dbReference type="SUPFAM" id="SSF53474">
    <property type="entry name" value="alpha/beta-Hydrolases"/>
    <property type="match status" value="1"/>
</dbReference>
<dbReference type="EMBL" id="BLJY01000001">
    <property type="protein sequence ID" value="GFF12052.1"/>
    <property type="molecule type" value="Genomic_DNA"/>
</dbReference>
<dbReference type="Gene3D" id="3.40.50.1820">
    <property type="entry name" value="alpha/beta hydrolase"/>
    <property type="match status" value="1"/>
</dbReference>
<sequence>MKILCLHGKGTSGEIFRSQTCQSLHYHHHHPLTNPNTASFRSRLTDLNLTFDFLDGEYPCAPAPGVDLFYPPPYYSHIETETLESTQAAVARVRRHLATHGPYDALMMFSQGCAVGASLLLLLQHDGLPPPVRAGIFICGGPPLTVLEHVGYDVPESVWAADRTSRLKLSQQADSAAILAKGSARWMAGSNVVDEGEVRARLSGGPVRIEIPTVHVYGNKDPRYEAGVLLSGVCEEGCRRGYDHGGGHEIPRTGVVSDTIAEMVRWVLMEGSM</sequence>
<dbReference type="AlphaFoldDB" id="A0A5M3Z088"/>